<dbReference type="Gramene" id="TKW36880">
    <property type="protein sequence ID" value="TKW36880"/>
    <property type="gene ID" value="SEVIR_1G010900v2"/>
</dbReference>
<evidence type="ECO:0000313" key="2">
    <source>
        <dbReference type="Proteomes" id="UP000298652"/>
    </source>
</evidence>
<dbReference type="AlphaFoldDB" id="A0A4U6W347"/>
<dbReference type="PANTHER" id="PTHR31111:SF133">
    <property type="entry name" value="OS07G0196600 PROTEIN"/>
    <property type="match status" value="1"/>
</dbReference>
<keyword evidence="2" id="KW-1185">Reference proteome</keyword>
<proteinExistence type="predicted"/>
<name>A0A4U6W347_SETVI</name>
<evidence type="ECO:0000313" key="1">
    <source>
        <dbReference type="EMBL" id="TKW36880.1"/>
    </source>
</evidence>
<dbReference type="PANTHER" id="PTHR31111">
    <property type="entry name" value="BNAA05G37150D PROTEIN-RELATED"/>
    <property type="match status" value="1"/>
</dbReference>
<organism evidence="1 2">
    <name type="scientific">Setaria viridis</name>
    <name type="common">Green bristlegrass</name>
    <name type="synonym">Setaria italica subsp. viridis</name>
    <dbReference type="NCBI Taxonomy" id="4556"/>
    <lineage>
        <taxon>Eukaryota</taxon>
        <taxon>Viridiplantae</taxon>
        <taxon>Streptophyta</taxon>
        <taxon>Embryophyta</taxon>
        <taxon>Tracheophyta</taxon>
        <taxon>Spermatophyta</taxon>
        <taxon>Magnoliopsida</taxon>
        <taxon>Liliopsida</taxon>
        <taxon>Poales</taxon>
        <taxon>Poaceae</taxon>
        <taxon>PACMAD clade</taxon>
        <taxon>Panicoideae</taxon>
        <taxon>Panicodae</taxon>
        <taxon>Paniceae</taxon>
        <taxon>Cenchrinae</taxon>
        <taxon>Setaria</taxon>
    </lineage>
</organism>
<accession>A0A4U6W347</accession>
<sequence>MGVYGDGGVIEEGAVGKSSFRLLNLATGAVYALPERIVASTGEYKVLRVIDRLSCGYPEQIFEVFTLDSGINARWRAAQYNVTFLFWRTVFVEEEGHIGSFDLETDEWRPCLTGPLSSLTDGGFGTDELSLAAMNGCLVVVHRCYSANIDLWFLMDFERGLWVKQHSIQVELGVQQHVVHSISRSLVGVK</sequence>
<protein>
    <recommendedName>
        <fullName evidence="3">F-box associated domain-containing protein</fullName>
    </recommendedName>
</protein>
<reference evidence="1" key="1">
    <citation type="submission" date="2019-03" db="EMBL/GenBank/DDBJ databases">
        <title>WGS assembly of Setaria viridis.</title>
        <authorList>
            <person name="Huang P."/>
            <person name="Jenkins J."/>
            <person name="Grimwood J."/>
            <person name="Barry K."/>
            <person name="Healey A."/>
            <person name="Mamidi S."/>
            <person name="Sreedasyam A."/>
            <person name="Shu S."/>
            <person name="Feldman M."/>
            <person name="Wu J."/>
            <person name="Yu Y."/>
            <person name="Chen C."/>
            <person name="Johnson J."/>
            <person name="Rokhsar D."/>
            <person name="Baxter I."/>
            <person name="Schmutz J."/>
            <person name="Brutnell T."/>
            <person name="Kellogg E."/>
        </authorList>
    </citation>
    <scope>NUCLEOTIDE SEQUENCE [LARGE SCALE GENOMIC DNA]</scope>
</reference>
<dbReference type="EMBL" id="CM016552">
    <property type="protein sequence ID" value="TKW36880.1"/>
    <property type="molecule type" value="Genomic_DNA"/>
</dbReference>
<dbReference type="Proteomes" id="UP000298652">
    <property type="component" value="Chromosome 1"/>
</dbReference>
<gene>
    <name evidence="1" type="ORF">SEVIR_1G010900v2</name>
</gene>
<evidence type="ECO:0008006" key="3">
    <source>
        <dbReference type="Google" id="ProtNLM"/>
    </source>
</evidence>